<keyword evidence="7 10" id="KW-0539">Nucleus</keyword>
<protein>
    <recommendedName>
        <fullName evidence="10">Kinetochore protein NDC80</fullName>
    </recommendedName>
</protein>
<evidence type="ECO:0000259" key="13">
    <source>
        <dbReference type="Pfam" id="PF03801"/>
    </source>
</evidence>
<evidence type="ECO:0000313" key="15">
    <source>
        <dbReference type="Proteomes" id="UP001295794"/>
    </source>
</evidence>
<accession>A0AAD2GXT3</accession>
<keyword evidence="8 10" id="KW-0131">Cell cycle</keyword>
<feature type="compositionally biased region" description="Polar residues" evidence="12">
    <location>
        <begin position="8"/>
        <end position="21"/>
    </location>
</feature>
<proteinExistence type="inferred from homology"/>
<keyword evidence="5 10" id="KW-0995">Kinetochore</keyword>
<feature type="coiled-coil region" evidence="11">
    <location>
        <begin position="499"/>
        <end position="604"/>
    </location>
</feature>
<evidence type="ECO:0000256" key="3">
    <source>
        <dbReference type="ARBA" id="ARBA00022618"/>
    </source>
</evidence>
<feature type="compositionally biased region" description="Polar residues" evidence="12">
    <location>
        <begin position="62"/>
        <end position="86"/>
    </location>
</feature>
<evidence type="ECO:0000256" key="12">
    <source>
        <dbReference type="SAM" id="MobiDB-lite"/>
    </source>
</evidence>
<evidence type="ECO:0000256" key="9">
    <source>
        <dbReference type="ARBA" id="ARBA00023328"/>
    </source>
</evidence>
<evidence type="ECO:0000313" key="14">
    <source>
        <dbReference type="EMBL" id="CAK5264289.1"/>
    </source>
</evidence>
<comment type="similarity">
    <text evidence="1 10">Belongs to the NDC80/HEC1 family.</text>
</comment>
<dbReference type="GO" id="GO:0031262">
    <property type="term" value="C:Ndc80 complex"/>
    <property type="evidence" value="ECO:0007669"/>
    <property type="project" value="UniProtKB-UniRule"/>
</dbReference>
<evidence type="ECO:0000256" key="11">
    <source>
        <dbReference type="SAM" id="Coils"/>
    </source>
</evidence>
<feature type="coiled-coil region" evidence="11">
    <location>
        <begin position="389"/>
        <end position="423"/>
    </location>
</feature>
<evidence type="ECO:0000256" key="6">
    <source>
        <dbReference type="ARBA" id="ARBA00023054"/>
    </source>
</evidence>
<dbReference type="InterPro" id="IPR038273">
    <property type="entry name" value="Ndc80_sf"/>
</dbReference>
<dbReference type="GO" id="GO:0005634">
    <property type="term" value="C:nucleus"/>
    <property type="evidence" value="ECO:0007669"/>
    <property type="project" value="UniProtKB-SubCell"/>
</dbReference>
<comment type="function">
    <text evidence="10">Acts as a component of the essential kinetochore-associated NDC80 complex, which is required for chromosome segregation and spindle checkpoint activity.</text>
</comment>
<feature type="compositionally biased region" description="Low complexity" evidence="12">
    <location>
        <begin position="52"/>
        <end position="61"/>
    </location>
</feature>
<comment type="subcellular location">
    <subcellularLocation>
        <location evidence="10">Chromosome</location>
        <location evidence="10">Centromere</location>
        <location evidence="10">Kinetochore</location>
    </subcellularLocation>
    <subcellularLocation>
        <location evidence="10">Nucleus</location>
    </subcellularLocation>
</comment>
<feature type="region of interest" description="Disordered" evidence="12">
    <location>
        <begin position="1"/>
        <end position="107"/>
    </location>
</feature>
<evidence type="ECO:0000256" key="4">
    <source>
        <dbReference type="ARBA" id="ARBA00022776"/>
    </source>
</evidence>
<evidence type="ECO:0000256" key="1">
    <source>
        <dbReference type="ARBA" id="ARBA00007050"/>
    </source>
</evidence>
<dbReference type="Gene3D" id="1.10.418.30">
    <property type="entry name" value="Ncd80 complex, Ncd80 subunit"/>
    <property type="match status" value="1"/>
</dbReference>
<dbReference type="PANTHER" id="PTHR10643">
    <property type="entry name" value="KINETOCHORE PROTEIN NDC80"/>
    <property type="match status" value="1"/>
</dbReference>
<dbReference type="InterPro" id="IPR005550">
    <property type="entry name" value="Kinetochore_Ndc80"/>
</dbReference>
<organism evidence="14 15">
    <name type="scientific">Mycena citricolor</name>
    <dbReference type="NCBI Taxonomy" id="2018698"/>
    <lineage>
        <taxon>Eukaryota</taxon>
        <taxon>Fungi</taxon>
        <taxon>Dikarya</taxon>
        <taxon>Basidiomycota</taxon>
        <taxon>Agaricomycotina</taxon>
        <taxon>Agaricomycetes</taxon>
        <taxon>Agaricomycetidae</taxon>
        <taxon>Agaricales</taxon>
        <taxon>Marasmiineae</taxon>
        <taxon>Mycenaceae</taxon>
        <taxon>Mycena</taxon>
    </lineage>
</organism>
<dbReference type="Proteomes" id="UP001295794">
    <property type="component" value="Unassembled WGS sequence"/>
</dbReference>
<dbReference type="GO" id="GO:0051301">
    <property type="term" value="P:cell division"/>
    <property type="evidence" value="ECO:0007669"/>
    <property type="project" value="UniProtKB-UniRule"/>
</dbReference>
<keyword evidence="15" id="KW-1185">Reference proteome</keyword>
<name>A0AAD2GXT3_9AGAR</name>
<keyword evidence="3 10" id="KW-0132">Cell division</keyword>
<evidence type="ECO:0000256" key="7">
    <source>
        <dbReference type="ARBA" id="ARBA00023242"/>
    </source>
</evidence>
<dbReference type="GO" id="GO:0051315">
    <property type="term" value="P:attachment of mitotic spindle microtubules to kinetochore"/>
    <property type="evidence" value="ECO:0007669"/>
    <property type="project" value="UniProtKB-UniRule"/>
</dbReference>
<dbReference type="AlphaFoldDB" id="A0AAD2GXT3"/>
<sequence>MMDRRRSTLQPSSDMNATSRSAIPVPATVRKPNPSRMSVAGSSFNPPPPSSNPRQSMMRSQNMNPLLQSASKTNYGRTPLNNSTRRGSMWPGAANMPPPPSSQTMKDTRPLREKSFQITMKQDISQYLRSVHYDIGPATLNNIQGKEYRAIVEFLILQLDPYHPFDPASRMEDEFIPALRALRYPFVNSIDVKSLAAPASMHCWPAFLGVMHWLVECCKAIQTYEGSGDPTLQIAENIPDEFEDPMDHQALAFEYYEQAYALWMNMVDDFVEPKQSLEDRYARKNGQAHLELEETTAQLEQGVRELEKLKAAADPLAKLQNENATLKQDCEKFLKILKQYESRKKKLMDQITFEKAELITKGNQLEQLKSEQSRLAEIVKTQNLTPEEVIKMNTDHETLTQNLRDLEQKIAETNRHVMTLEVNVTNRAAAAEEAIDSYTNLLTQLELFPPLAPPLEDVDLTLDLNTASSNPHNLLSGADIRRVIKPALSAVAEAKRSARANVESERIKLDNELDQVTLECENIEEEIVEVEKKVVALNDQADDLREVAQQEAVVANAEANRLEKELANARTAALGKGTIVRSRLQTLQFNYREQVEKVARLKDETVRAILKNTHEIAIFKDEVSRCLSDLRLFAEGE</sequence>
<evidence type="ECO:0000256" key="8">
    <source>
        <dbReference type="ARBA" id="ARBA00023306"/>
    </source>
</evidence>
<feature type="coiled-coil region" evidence="11">
    <location>
        <begin position="289"/>
        <end position="357"/>
    </location>
</feature>
<keyword evidence="6 11" id="KW-0175">Coiled coil</keyword>
<evidence type="ECO:0000256" key="10">
    <source>
        <dbReference type="RuleBase" id="RU368072"/>
    </source>
</evidence>
<evidence type="ECO:0000256" key="2">
    <source>
        <dbReference type="ARBA" id="ARBA00022454"/>
    </source>
</evidence>
<dbReference type="PANTHER" id="PTHR10643:SF2">
    <property type="entry name" value="KINETOCHORE PROTEIN NDC80 HOMOLOG"/>
    <property type="match status" value="1"/>
</dbReference>
<keyword evidence="2 10" id="KW-0158">Chromosome</keyword>
<keyword evidence="9 10" id="KW-0137">Centromere</keyword>
<comment type="subunit">
    <text evidence="10">Component of the NDC80 complex.</text>
</comment>
<evidence type="ECO:0000256" key="5">
    <source>
        <dbReference type="ARBA" id="ARBA00022838"/>
    </source>
</evidence>
<dbReference type="InterPro" id="IPR055260">
    <property type="entry name" value="Ndc80_CH"/>
</dbReference>
<comment type="caution">
    <text evidence="14">The sequence shown here is derived from an EMBL/GenBank/DDBJ whole genome shotgun (WGS) entry which is preliminary data.</text>
</comment>
<dbReference type="Pfam" id="PF03801">
    <property type="entry name" value="Ndc80_HEC"/>
    <property type="match status" value="1"/>
</dbReference>
<dbReference type="EMBL" id="CAVNYO010000051">
    <property type="protein sequence ID" value="CAK5264289.1"/>
    <property type="molecule type" value="Genomic_DNA"/>
</dbReference>
<feature type="domain" description="Kinetochore protein Ndc80 CH" evidence="13">
    <location>
        <begin position="101"/>
        <end position="223"/>
    </location>
</feature>
<keyword evidence="4 10" id="KW-0498">Mitosis</keyword>
<reference evidence="14" key="1">
    <citation type="submission" date="2023-11" db="EMBL/GenBank/DDBJ databases">
        <authorList>
            <person name="De Vega J J."/>
            <person name="De Vega J J."/>
        </authorList>
    </citation>
    <scope>NUCLEOTIDE SEQUENCE</scope>
</reference>
<gene>
    <name evidence="14" type="ORF">MYCIT1_LOCUS4322</name>
</gene>